<accession>A0A068RBC6</accession>
<sequence>MFLHDENFSRKNLVAIFQVKIQSNIVENVTFPLL</sequence>
<proteinExistence type="predicted"/>
<name>A0A068RBC6_9GAMM</name>
<dbReference type="EMBL" id="FR904232">
    <property type="protein sequence ID" value="CDG47782.1"/>
    <property type="molecule type" value="Genomic_DNA"/>
</dbReference>
<reference evidence="1" key="2">
    <citation type="journal article" date="2014" name="Genome Biol. Evol.">
        <title>Settling down: the genome of Serratia symbiotica from the aphid Cinara tujafilina zooms in on the process of accommodation to a cooperative intracellular life.</title>
        <authorList>
            <person name="Manzano-Marin A."/>
            <person name="Latorre A."/>
        </authorList>
    </citation>
    <scope>NUCLEOTIDE SEQUENCE</scope>
    <source>
        <strain evidence="1">SCt-VLC</strain>
    </source>
</reference>
<evidence type="ECO:0000313" key="1">
    <source>
        <dbReference type="EMBL" id="CDG47782.1"/>
    </source>
</evidence>
<dbReference type="AlphaFoldDB" id="A0A068RBC6"/>
<protein>
    <submittedName>
        <fullName evidence="1">Uncharacterized protein</fullName>
    </submittedName>
</protein>
<gene>
    <name evidence="1" type="ORF">SCTVLC_1056</name>
</gene>
<organism evidence="1">
    <name type="scientific">Serratia symbiotica SCt-VLC</name>
    <dbReference type="NCBI Taxonomy" id="1347341"/>
    <lineage>
        <taxon>Bacteria</taxon>
        <taxon>Pseudomonadati</taxon>
        <taxon>Pseudomonadota</taxon>
        <taxon>Gammaproteobacteria</taxon>
        <taxon>Enterobacterales</taxon>
        <taxon>Yersiniaceae</taxon>
        <taxon>Serratia</taxon>
        <taxon>Serratia symbiotica</taxon>
    </lineage>
</organism>
<reference evidence="1" key="1">
    <citation type="submission" date="2013-06" db="EMBL/GenBank/DDBJ databases">
        <authorList>
            <person name="Mazano-Marin A."/>
        </authorList>
    </citation>
    <scope>NUCLEOTIDE SEQUENCE</scope>
    <source>
        <strain evidence="1">SCt-VLC</strain>
    </source>
</reference>